<dbReference type="Gene3D" id="1.25.40.420">
    <property type="match status" value="2"/>
</dbReference>
<dbReference type="Proteomes" id="UP000324897">
    <property type="component" value="Unassembled WGS sequence"/>
</dbReference>
<dbReference type="Pfam" id="PF24570">
    <property type="entry name" value="BACK_BPM_SPOP"/>
    <property type="match status" value="2"/>
</dbReference>
<dbReference type="InterPro" id="IPR045005">
    <property type="entry name" value="BPM1-6"/>
</dbReference>
<dbReference type="Gene3D" id="3.30.710.10">
    <property type="entry name" value="Potassium Channel Kv1.1, Chain A"/>
    <property type="match status" value="2"/>
</dbReference>
<comment type="similarity">
    <text evidence="2">Belongs to the Tdpoz family.</text>
</comment>
<dbReference type="OrthoDB" id="611575at2759"/>
<dbReference type="Gene3D" id="2.60.210.10">
    <property type="entry name" value="Apoptosis, Tumor Necrosis Factor Receptor Associated Protein 2, Chain A"/>
    <property type="match status" value="2"/>
</dbReference>
<evidence type="ECO:0000256" key="2">
    <source>
        <dbReference type="ARBA" id="ARBA00010846"/>
    </source>
</evidence>
<dbReference type="EMBL" id="RWGY01000051">
    <property type="protein sequence ID" value="TVU05004.1"/>
    <property type="molecule type" value="Genomic_DNA"/>
</dbReference>
<evidence type="ECO:0000259" key="3">
    <source>
        <dbReference type="PROSITE" id="PS50097"/>
    </source>
</evidence>
<name>A0A5J9T184_9POAL</name>
<evidence type="ECO:0000256" key="1">
    <source>
        <dbReference type="ARBA" id="ARBA00004906"/>
    </source>
</evidence>
<evidence type="ECO:0008006" key="7">
    <source>
        <dbReference type="Google" id="ProtNLM"/>
    </source>
</evidence>
<feature type="domain" description="MATH" evidence="4">
    <location>
        <begin position="338"/>
        <end position="465"/>
    </location>
</feature>
<reference evidence="5 6" key="1">
    <citation type="journal article" date="2019" name="Sci. Rep.">
        <title>A high-quality genome of Eragrostis curvula grass provides insights into Poaceae evolution and supports new strategies to enhance forage quality.</title>
        <authorList>
            <person name="Carballo J."/>
            <person name="Santos B.A.C.M."/>
            <person name="Zappacosta D."/>
            <person name="Garbus I."/>
            <person name="Selva J.P."/>
            <person name="Gallo C.A."/>
            <person name="Diaz A."/>
            <person name="Albertini E."/>
            <person name="Caccamo M."/>
            <person name="Echenique V."/>
        </authorList>
    </citation>
    <scope>NUCLEOTIDE SEQUENCE [LARGE SCALE GENOMIC DNA]</scope>
    <source>
        <strain evidence="6">cv. Victoria</strain>
        <tissue evidence="5">Leaf</tissue>
    </source>
</reference>
<evidence type="ECO:0000259" key="4">
    <source>
        <dbReference type="PROSITE" id="PS50144"/>
    </source>
</evidence>
<dbReference type="CDD" id="cd00121">
    <property type="entry name" value="MATH"/>
    <property type="match status" value="2"/>
</dbReference>
<feature type="non-terminal residue" evidence="5">
    <location>
        <position position="1"/>
    </location>
</feature>
<feature type="domain" description="BTB" evidence="3">
    <location>
        <begin position="494"/>
        <end position="561"/>
    </location>
</feature>
<dbReference type="SUPFAM" id="SSF49599">
    <property type="entry name" value="TRAF domain-like"/>
    <property type="match status" value="2"/>
</dbReference>
<dbReference type="SMART" id="SM00225">
    <property type="entry name" value="BTB"/>
    <property type="match status" value="2"/>
</dbReference>
<protein>
    <recommendedName>
        <fullName evidence="7">BTB domain-containing protein</fullName>
    </recommendedName>
</protein>
<comment type="pathway">
    <text evidence="1">Protein modification; protein ubiquitination.</text>
</comment>
<dbReference type="PROSITE" id="PS50144">
    <property type="entry name" value="MATH"/>
    <property type="match status" value="2"/>
</dbReference>
<feature type="domain" description="MATH" evidence="4">
    <location>
        <begin position="3"/>
        <end position="132"/>
    </location>
</feature>
<dbReference type="PANTHER" id="PTHR26379:SF469">
    <property type="entry name" value="MAB1"/>
    <property type="match status" value="1"/>
</dbReference>
<accession>A0A5J9T184</accession>
<dbReference type="Pfam" id="PF22486">
    <property type="entry name" value="MATH_2"/>
    <property type="match status" value="2"/>
</dbReference>
<dbReference type="PROSITE" id="PS50097">
    <property type="entry name" value="BTB"/>
    <property type="match status" value="2"/>
</dbReference>
<dbReference type="InterPro" id="IPR008974">
    <property type="entry name" value="TRAF-like"/>
</dbReference>
<dbReference type="InterPro" id="IPR002083">
    <property type="entry name" value="MATH/TRAF_dom"/>
</dbReference>
<comment type="caution">
    <text evidence="5">The sequence shown here is derived from an EMBL/GenBank/DDBJ whole genome shotgun (WGS) entry which is preliminary data.</text>
</comment>
<dbReference type="Pfam" id="PF00651">
    <property type="entry name" value="BTB"/>
    <property type="match status" value="2"/>
</dbReference>
<dbReference type="Gramene" id="TVU05004">
    <property type="protein sequence ID" value="TVU05004"/>
    <property type="gene ID" value="EJB05_48151"/>
</dbReference>
<dbReference type="PANTHER" id="PTHR26379">
    <property type="entry name" value="BTB/POZ AND MATH DOMAIN-CONTAINING PROTEIN 1"/>
    <property type="match status" value="1"/>
</dbReference>
<proteinExistence type="inferred from homology"/>
<dbReference type="SUPFAM" id="SSF54695">
    <property type="entry name" value="POZ domain"/>
    <property type="match status" value="2"/>
</dbReference>
<dbReference type="AlphaFoldDB" id="A0A5J9T184"/>
<dbReference type="InterPro" id="IPR000210">
    <property type="entry name" value="BTB/POZ_dom"/>
</dbReference>
<feature type="domain" description="BTB" evidence="3">
    <location>
        <begin position="161"/>
        <end position="228"/>
    </location>
</feature>
<dbReference type="GO" id="GO:0016567">
    <property type="term" value="P:protein ubiquitination"/>
    <property type="evidence" value="ECO:0007669"/>
    <property type="project" value="InterPro"/>
</dbReference>
<keyword evidence="6" id="KW-1185">Reference proteome</keyword>
<sequence length="661" mass="73375">MWESNFLGFKLDYAQVNSAAIGDVITSDDFAVGGHLWRIRCYPSGHKKEGKNEHLAIYLQLVSKSKNVKVIFDVFMMRRDGEPSLAHCQRGVQVFPPVGSKLSSWGFPELVKRSELESQYVANGSFTVACGVIVVRDDPIPVPPSDLAINLGHLLDCTVGTDVSFIVGGETFPAHRSVLAARSPVFKAELFGSMSDATMPSITLQDIQPEAFKIMLRFMYTDALLPTDNELGDYTAEMMQHLLAAADRYALDRLKLICAAKLWEVVSVDTVASILISAETYNIPELRSKCIDFFAVDTNFKKAAFTDGFAVLLQKFPALAAELRRRLGMKHPDAKMLDSGILEVALDFEETKNFAIGDCVSSEDISVGGHLWRVDGYPRGDNIEDKGDYVSFFLTLVGNSRDVKVIFHVFPMGKDGEPSFSHEKKLVKVYSSEGSKSWGWHQFLKRSILESLYVTKGGTTFLCNIIVVGDDTIDVPPSDIGRSLGLLLDCNVGTDVLFMVNGETIQAHRAVLAARSPVFKAEVFGSMVDATSPDITLKDIEPSVFKAMLGFMYTDEIPEDDELGDSPTEMMQHLLAAADRYQVDQMKLMCARWLWDNISVDTFASTIVCAEMYNCPELKKKCIGFFALEKNFKKIVFTDGFVWLVQKFPTLAAKLKEKVGI</sequence>
<dbReference type="InterPro" id="IPR011333">
    <property type="entry name" value="SKP1/BTB/POZ_sf"/>
</dbReference>
<gene>
    <name evidence="5" type="ORF">EJB05_48151</name>
</gene>
<evidence type="ECO:0000313" key="6">
    <source>
        <dbReference type="Proteomes" id="UP000324897"/>
    </source>
</evidence>
<dbReference type="InterPro" id="IPR056423">
    <property type="entry name" value="BACK_BPM_SPOP"/>
</dbReference>
<evidence type="ECO:0000313" key="5">
    <source>
        <dbReference type="EMBL" id="TVU05004.1"/>
    </source>
</evidence>
<organism evidence="5 6">
    <name type="scientific">Eragrostis curvula</name>
    <name type="common">weeping love grass</name>
    <dbReference type="NCBI Taxonomy" id="38414"/>
    <lineage>
        <taxon>Eukaryota</taxon>
        <taxon>Viridiplantae</taxon>
        <taxon>Streptophyta</taxon>
        <taxon>Embryophyta</taxon>
        <taxon>Tracheophyta</taxon>
        <taxon>Spermatophyta</taxon>
        <taxon>Magnoliopsida</taxon>
        <taxon>Liliopsida</taxon>
        <taxon>Poales</taxon>
        <taxon>Poaceae</taxon>
        <taxon>PACMAD clade</taxon>
        <taxon>Chloridoideae</taxon>
        <taxon>Eragrostideae</taxon>
        <taxon>Eragrostidinae</taxon>
        <taxon>Eragrostis</taxon>
    </lineage>
</organism>